<evidence type="ECO:0000313" key="2">
    <source>
        <dbReference type="Proteomes" id="UP000821865"/>
    </source>
</evidence>
<gene>
    <name evidence="1" type="ORF">HPB49_018566</name>
</gene>
<accession>A0ACB8C555</accession>
<keyword evidence="2" id="KW-1185">Reference proteome</keyword>
<dbReference type="EMBL" id="CM023478">
    <property type="protein sequence ID" value="KAH7933866.1"/>
    <property type="molecule type" value="Genomic_DNA"/>
</dbReference>
<protein>
    <submittedName>
        <fullName evidence="1">Uncharacterized protein</fullName>
    </submittedName>
</protein>
<organism evidence="1 2">
    <name type="scientific">Dermacentor silvarum</name>
    <name type="common">Tick</name>
    <dbReference type="NCBI Taxonomy" id="543639"/>
    <lineage>
        <taxon>Eukaryota</taxon>
        <taxon>Metazoa</taxon>
        <taxon>Ecdysozoa</taxon>
        <taxon>Arthropoda</taxon>
        <taxon>Chelicerata</taxon>
        <taxon>Arachnida</taxon>
        <taxon>Acari</taxon>
        <taxon>Parasitiformes</taxon>
        <taxon>Ixodida</taxon>
        <taxon>Ixodoidea</taxon>
        <taxon>Ixodidae</taxon>
        <taxon>Rhipicephalinae</taxon>
        <taxon>Dermacentor</taxon>
    </lineage>
</organism>
<name>A0ACB8C555_DERSI</name>
<comment type="caution">
    <text evidence="1">The sequence shown here is derived from an EMBL/GenBank/DDBJ whole genome shotgun (WGS) entry which is preliminary data.</text>
</comment>
<sequence>MERSLADAASFSNVTDLSLSFASPTSRCRFDPHVVDALSRLTLESLSLTNIGDVCVSAIAKRCRGLERLGLIECVVLDEDIDENAVFQCLRILLIRQFPERTDILRTSPLVSLPDRATTVRRCPHDGVHRRPAAVLLRTPDPLLSRTAHAPHERWQSQRPLWTAGTSGRSRSHASPAAGVTKSLHGRLQVAATLREPRAVGRPAVGRVYGLLCGVPEDGRVARRNVA</sequence>
<dbReference type="Proteomes" id="UP000821865">
    <property type="component" value="Chromosome 9"/>
</dbReference>
<evidence type="ECO:0000313" key="1">
    <source>
        <dbReference type="EMBL" id="KAH7933866.1"/>
    </source>
</evidence>
<proteinExistence type="predicted"/>
<reference evidence="1" key="1">
    <citation type="submission" date="2020-05" db="EMBL/GenBank/DDBJ databases">
        <title>Large-scale comparative analyses of tick genomes elucidate their genetic diversity and vector capacities.</title>
        <authorList>
            <person name="Jia N."/>
            <person name="Wang J."/>
            <person name="Shi W."/>
            <person name="Du L."/>
            <person name="Sun Y."/>
            <person name="Zhan W."/>
            <person name="Jiang J."/>
            <person name="Wang Q."/>
            <person name="Zhang B."/>
            <person name="Ji P."/>
            <person name="Sakyi L.B."/>
            <person name="Cui X."/>
            <person name="Yuan T."/>
            <person name="Jiang B."/>
            <person name="Yang W."/>
            <person name="Lam T.T.-Y."/>
            <person name="Chang Q."/>
            <person name="Ding S."/>
            <person name="Wang X."/>
            <person name="Zhu J."/>
            <person name="Ruan X."/>
            <person name="Zhao L."/>
            <person name="Wei J."/>
            <person name="Que T."/>
            <person name="Du C."/>
            <person name="Cheng J."/>
            <person name="Dai P."/>
            <person name="Han X."/>
            <person name="Huang E."/>
            <person name="Gao Y."/>
            <person name="Liu J."/>
            <person name="Shao H."/>
            <person name="Ye R."/>
            <person name="Li L."/>
            <person name="Wei W."/>
            <person name="Wang X."/>
            <person name="Wang C."/>
            <person name="Yang T."/>
            <person name="Huo Q."/>
            <person name="Li W."/>
            <person name="Guo W."/>
            <person name="Chen H."/>
            <person name="Zhou L."/>
            <person name="Ni X."/>
            <person name="Tian J."/>
            <person name="Zhou Y."/>
            <person name="Sheng Y."/>
            <person name="Liu T."/>
            <person name="Pan Y."/>
            <person name="Xia L."/>
            <person name="Li J."/>
            <person name="Zhao F."/>
            <person name="Cao W."/>
        </authorList>
    </citation>
    <scope>NUCLEOTIDE SEQUENCE</scope>
    <source>
        <strain evidence="1">Dsil-2018</strain>
    </source>
</reference>